<evidence type="ECO:0000313" key="3">
    <source>
        <dbReference type="EMBL" id="TKW51815.1"/>
    </source>
</evidence>
<evidence type="ECO:0000256" key="1">
    <source>
        <dbReference type="ARBA" id="ARBA00005986"/>
    </source>
</evidence>
<dbReference type="Pfam" id="PF07110">
    <property type="entry name" value="EthD"/>
    <property type="match status" value="1"/>
</dbReference>
<sequence>MAYRLLLFLYRKDGITHAEFRDHYEYIHIPLTRELTGSLFPSLHARRYIERSPDGGANVLVGDKSAAGDECDAVVEIAFRDEEAARAFFAATNNGEVEDRLRKDTAHFLDRERMRVVKIGESFETRRDD</sequence>
<dbReference type="GO" id="GO:0016491">
    <property type="term" value="F:oxidoreductase activity"/>
    <property type="evidence" value="ECO:0007669"/>
    <property type="project" value="InterPro"/>
</dbReference>
<dbReference type="SUPFAM" id="SSF54909">
    <property type="entry name" value="Dimeric alpha+beta barrel"/>
    <property type="match status" value="1"/>
</dbReference>
<proteinExistence type="inferred from homology"/>
<dbReference type="Gene3D" id="3.30.70.100">
    <property type="match status" value="1"/>
</dbReference>
<dbReference type="Proteomes" id="UP000310108">
    <property type="component" value="Unassembled WGS sequence"/>
</dbReference>
<evidence type="ECO:0000313" key="4">
    <source>
        <dbReference type="Proteomes" id="UP000310108"/>
    </source>
</evidence>
<organism evidence="3 4">
    <name type="scientific">Colletotrichum tanaceti</name>
    <dbReference type="NCBI Taxonomy" id="1306861"/>
    <lineage>
        <taxon>Eukaryota</taxon>
        <taxon>Fungi</taxon>
        <taxon>Dikarya</taxon>
        <taxon>Ascomycota</taxon>
        <taxon>Pezizomycotina</taxon>
        <taxon>Sordariomycetes</taxon>
        <taxon>Hypocreomycetidae</taxon>
        <taxon>Glomerellales</taxon>
        <taxon>Glomerellaceae</taxon>
        <taxon>Colletotrichum</taxon>
        <taxon>Colletotrichum destructivum species complex</taxon>
    </lineage>
</organism>
<feature type="domain" description="EthD" evidence="2">
    <location>
        <begin position="12"/>
        <end position="111"/>
    </location>
</feature>
<dbReference type="AlphaFoldDB" id="A0A4U6X8U1"/>
<comment type="caution">
    <text evidence="3">The sequence shown here is derived from an EMBL/GenBank/DDBJ whole genome shotgun (WGS) entry which is preliminary data.</text>
</comment>
<evidence type="ECO:0000259" key="2">
    <source>
        <dbReference type="Pfam" id="PF07110"/>
    </source>
</evidence>
<dbReference type="InterPro" id="IPR009799">
    <property type="entry name" value="EthD_dom"/>
</dbReference>
<dbReference type="STRING" id="1306861.A0A4U6X8U1"/>
<name>A0A4U6X8U1_9PEZI</name>
<keyword evidence="4" id="KW-1185">Reference proteome</keyword>
<gene>
    <name evidence="3" type="ORF">CTA1_1879</name>
</gene>
<dbReference type="InterPro" id="IPR011008">
    <property type="entry name" value="Dimeric_a/b-barrel"/>
</dbReference>
<protein>
    <recommendedName>
        <fullName evidence="2">EthD domain-containing protein</fullName>
    </recommendedName>
</protein>
<reference evidence="3 4" key="1">
    <citation type="journal article" date="2019" name="PLoS ONE">
        <title>Comparative genome analysis indicates high evolutionary potential of pathogenicity genes in Colletotrichum tanaceti.</title>
        <authorList>
            <person name="Lelwala R.V."/>
            <person name="Korhonen P.K."/>
            <person name="Young N.D."/>
            <person name="Scott J.B."/>
            <person name="Ades P.A."/>
            <person name="Gasser R.B."/>
            <person name="Taylor P.W.J."/>
        </authorList>
    </citation>
    <scope>NUCLEOTIDE SEQUENCE [LARGE SCALE GENOMIC DNA]</scope>
    <source>
        <strain evidence="3">BRIP57314</strain>
    </source>
</reference>
<dbReference type="OrthoDB" id="2519291at2759"/>
<accession>A0A4U6X8U1</accession>
<dbReference type="EMBL" id="PJEX01000280">
    <property type="protein sequence ID" value="TKW51815.1"/>
    <property type="molecule type" value="Genomic_DNA"/>
</dbReference>
<comment type="similarity">
    <text evidence="1">Belongs to the tpcK family.</text>
</comment>